<feature type="transmembrane region" description="Helical" evidence="8">
    <location>
        <begin position="249"/>
        <end position="272"/>
    </location>
</feature>
<name>A0ABS2SLH4_9MICO</name>
<feature type="transmembrane region" description="Helical" evidence="8">
    <location>
        <begin position="6"/>
        <end position="25"/>
    </location>
</feature>
<feature type="transmembrane region" description="Helical" evidence="8">
    <location>
        <begin position="278"/>
        <end position="298"/>
    </location>
</feature>
<gene>
    <name evidence="9" type="ORF">JOE56_001811</name>
</gene>
<dbReference type="PANTHER" id="PTHR30003:SF0">
    <property type="entry name" value="GLYCOLATE PERMEASE GLCA-RELATED"/>
    <property type="match status" value="1"/>
</dbReference>
<keyword evidence="3 8" id="KW-0813">Transport</keyword>
<comment type="caution">
    <text evidence="8">Lacks conserved residue(s) required for the propagation of feature annotation.</text>
</comment>
<feature type="transmembrane region" description="Helical" evidence="8">
    <location>
        <begin position="414"/>
        <end position="439"/>
    </location>
</feature>
<evidence type="ECO:0000256" key="7">
    <source>
        <dbReference type="ARBA" id="ARBA00023136"/>
    </source>
</evidence>
<comment type="subcellular location">
    <subcellularLocation>
        <location evidence="1 8">Cell membrane</location>
        <topology evidence="1 8">Multi-pass membrane protein</topology>
    </subcellularLocation>
</comment>
<comment type="function">
    <text evidence="8">Uptake of L-lactate across the membrane. Can also transport D-lactate and glycolate.</text>
</comment>
<evidence type="ECO:0000256" key="5">
    <source>
        <dbReference type="ARBA" id="ARBA00022692"/>
    </source>
</evidence>
<evidence type="ECO:0000256" key="2">
    <source>
        <dbReference type="ARBA" id="ARBA00010100"/>
    </source>
</evidence>
<keyword evidence="4 8" id="KW-1003">Cell membrane</keyword>
<organism evidence="9 10">
    <name type="scientific">Brevibacterium paucivorans</name>
    <dbReference type="NCBI Taxonomy" id="170994"/>
    <lineage>
        <taxon>Bacteria</taxon>
        <taxon>Bacillati</taxon>
        <taxon>Actinomycetota</taxon>
        <taxon>Actinomycetes</taxon>
        <taxon>Micrococcales</taxon>
        <taxon>Brevibacteriaceae</taxon>
        <taxon>Brevibacterium</taxon>
    </lineage>
</organism>
<feature type="transmembrane region" description="Helical" evidence="8">
    <location>
        <begin position="130"/>
        <end position="150"/>
    </location>
</feature>
<evidence type="ECO:0000256" key="6">
    <source>
        <dbReference type="ARBA" id="ARBA00022989"/>
    </source>
</evidence>
<feature type="transmembrane region" description="Helical" evidence="8">
    <location>
        <begin position="215"/>
        <end position="237"/>
    </location>
</feature>
<evidence type="ECO:0000313" key="10">
    <source>
        <dbReference type="Proteomes" id="UP000809290"/>
    </source>
</evidence>
<dbReference type="Pfam" id="PF02652">
    <property type="entry name" value="Lactate_perm"/>
    <property type="match status" value="1"/>
</dbReference>
<dbReference type="PANTHER" id="PTHR30003">
    <property type="entry name" value="L-LACTATE PERMEASE"/>
    <property type="match status" value="1"/>
</dbReference>
<evidence type="ECO:0000256" key="4">
    <source>
        <dbReference type="ARBA" id="ARBA00022475"/>
    </source>
</evidence>
<comment type="caution">
    <text evidence="9">The sequence shown here is derived from an EMBL/GenBank/DDBJ whole genome shotgun (WGS) entry which is preliminary data.</text>
</comment>
<dbReference type="EMBL" id="JAFBCP010000001">
    <property type="protein sequence ID" value="MBM7817117.1"/>
    <property type="molecule type" value="Genomic_DNA"/>
</dbReference>
<feature type="transmembrane region" description="Helical" evidence="8">
    <location>
        <begin position="384"/>
        <end position="402"/>
    </location>
</feature>
<reference evidence="9 10" key="1">
    <citation type="submission" date="2021-01" db="EMBL/GenBank/DDBJ databases">
        <title>Sequencing the genomes of 1000 actinobacteria strains.</title>
        <authorList>
            <person name="Klenk H.-P."/>
        </authorList>
    </citation>
    <scope>NUCLEOTIDE SEQUENCE [LARGE SCALE GENOMIC DNA]</scope>
    <source>
        <strain evidence="9 10">DSM 13657</strain>
    </source>
</reference>
<dbReference type="NCBIfam" id="TIGR00795">
    <property type="entry name" value="lctP"/>
    <property type="match status" value="1"/>
</dbReference>
<evidence type="ECO:0000313" key="9">
    <source>
        <dbReference type="EMBL" id="MBM7817117.1"/>
    </source>
</evidence>
<evidence type="ECO:0000256" key="3">
    <source>
        <dbReference type="ARBA" id="ARBA00022448"/>
    </source>
</evidence>
<dbReference type="Proteomes" id="UP000809290">
    <property type="component" value="Unassembled WGS sequence"/>
</dbReference>
<evidence type="ECO:0000256" key="1">
    <source>
        <dbReference type="ARBA" id="ARBA00004651"/>
    </source>
</evidence>
<feature type="transmembrane region" description="Helical" evidence="8">
    <location>
        <begin position="105"/>
        <end position="124"/>
    </location>
</feature>
<proteinExistence type="inferred from homology"/>
<keyword evidence="6 8" id="KW-1133">Transmembrane helix</keyword>
<keyword evidence="10" id="KW-1185">Reference proteome</keyword>
<feature type="transmembrane region" description="Helical" evidence="8">
    <location>
        <begin position="157"/>
        <end position="175"/>
    </location>
</feature>
<sequence length="636" mass="65856">MDSLGVQALLAILPIVIAGTLLLGFRLPAVIAMPIGLVASAAVAFFAWGISGTTILASVIQGVLVAIGLLWIVFGALLLLATITKSGAIDTIRSGFISISPDRRVQVVIVAWLFGSFIEGAAGFGTPAAVVAPLLLALGFPAMAAVLAGLLIQSTPVSFGAVGTPMITGIGKGIFDSGIDATNGLIERLTELGIPVDNVTVAQDMFVSHTAAQVALIHATCGIFIPLLLACFMTGFFGENKSFAAGLKVAPFAVFAALAFILPYLAVATFMGPEFPSLIGGLIGLAIVVPAAKAGFLAPRDTWDFANRATWPQQWMGTMRPQVEAANIKKRMPLIQAWLPYLLVVALLLITRNVPAIKKFLAQDAVLTVKNILGQEGLSQKMDLLFSPGAIFLVVCFMTYALHRMSAKQIAESWKIAGGQIAGAAFALLCSLPMVRVFINSGPAFNDSGFDSMPVTLATAAANAMGENWPLIAPFIGALGAFVAGSNTVSNNMFSQFQFATGAGIGAPSPETVVAAQAVGGAAGNMVSVHNVVAAAATVGLLGKEGHIIRKTIIPMGVYSLLAGSVAYMWVWGIGFNLGTIFFVLCLAGIATAITLAAKKKSVPNESLVSPGSEQAAFPELAEVAAGSRSEQPEGR</sequence>
<dbReference type="InterPro" id="IPR003804">
    <property type="entry name" value="Lactate_perm"/>
</dbReference>
<keyword evidence="7 8" id="KW-0472">Membrane</keyword>
<comment type="similarity">
    <text evidence="2 8">Belongs to the lactate permease family.</text>
</comment>
<keyword evidence="5 8" id="KW-0812">Transmembrane</keyword>
<accession>A0ABS2SLH4</accession>
<feature type="transmembrane region" description="Helical" evidence="8">
    <location>
        <begin position="578"/>
        <end position="598"/>
    </location>
</feature>
<protein>
    <recommendedName>
        <fullName evidence="8">L-lactate permease</fullName>
    </recommendedName>
</protein>
<dbReference type="RefSeq" id="WP_204515749.1">
    <property type="nucleotide sequence ID" value="NZ_JAFBCP010000001.1"/>
</dbReference>
<feature type="transmembrane region" description="Helical" evidence="8">
    <location>
        <begin position="471"/>
        <end position="489"/>
    </location>
</feature>
<feature type="transmembrane region" description="Helical" evidence="8">
    <location>
        <begin position="63"/>
        <end position="84"/>
    </location>
</feature>
<evidence type="ECO:0000256" key="8">
    <source>
        <dbReference type="RuleBase" id="RU365092"/>
    </source>
</evidence>
<feature type="transmembrane region" description="Helical" evidence="8">
    <location>
        <begin position="553"/>
        <end position="572"/>
    </location>
</feature>
<feature type="transmembrane region" description="Helical" evidence="8">
    <location>
        <begin position="37"/>
        <end position="57"/>
    </location>
</feature>
<feature type="transmembrane region" description="Helical" evidence="8">
    <location>
        <begin position="338"/>
        <end position="357"/>
    </location>
</feature>